<protein>
    <recommendedName>
        <fullName evidence="13">Olfactory receptor</fullName>
    </recommendedName>
</protein>
<evidence type="ECO:0000256" key="5">
    <source>
        <dbReference type="ARBA" id="ARBA00022692"/>
    </source>
</evidence>
<organism evidence="15 16">
    <name type="scientific">Python bivittatus</name>
    <name type="common">Burmese python</name>
    <name type="synonym">Python molurus bivittatus</name>
    <dbReference type="NCBI Taxonomy" id="176946"/>
    <lineage>
        <taxon>Eukaryota</taxon>
        <taxon>Metazoa</taxon>
        <taxon>Chordata</taxon>
        <taxon>Craniata</taxon>
        <taxon>Vertebrata</taxon>
        <taxon>Euteleostomi</taxon>
        <taxon>Lepidosauria</taxon>
        <taxon>Squamata</taxon>
        <taxon>Bifurcata</taxon>
        <taxon>Unidentata</taxon>
        <taxon>Episquamata</taxon>
        <taxon>Toxicofera</taxon>
        <taxon>Serpentes</taxon>
        <taxon>Henophidia</taxon>
        <taxon>Pythonidae</taxon>
        <taxon>Python</taxon>
    </lineage>
</organism>
<keyword evidence="4 13" id="KW-0716">Sensory transduction</keyword>
<evidence type="ECO:0000256" key="2">
    <source>
        <dbReference type="ARBA" id="ARBA00004651"/>
    </source>
</evidence>
<keyword evidence="3 13" id="KW-1003">Cell membrane</keyword>
<comment type="similarity">
    <text evidence="12">Belongs to the G-protein coupled receptor 1 family.</text>
</comment>
<evidence type="ECO:0000256" key="3">
    <source>
        <dbReference type="ARBA" id="ARBA00022475"/>
    </source>
</evidence>
<evidence type="ECO:0000256" key="11">
    <source>
        <dbReference type="ARBA" id="ARBA00023224"/>
    </source>
</evidence>
<reference evidence="16" key="1">
    <citation type="submission" date="2025-08" db="UniProtKB">
        <authorList>
            <consortium name="RefSeq"/>
        </authorList>
    </citation>
    <scope>IDENTIFICATION</scope>
    <source>
        <tissue evidence="16">Liver</tissue>
    </source>
</reference>
<feature type="transmembrane region" description="Helical" evidence="13">
    <location>
        <begin position="232"/>
        <end position="255"/>
    </location>
</feature>
<dbReference type="Proteomes" id="UP000695026">
    <property type="component" value="Unplaced"/>
</dbReference>
<keyword evidence="15" id="KW-1185">Reference proteome</keyword>
<dbReference type="PRINTS" id="PR00237">
    <property type="entry name" value="GPCRRHODOPSN"/>
</dbReference>
<evidence type="ECO:0000256" key="8">
    <source>
        <dbReference type="ARBA" id="ARBA00023040"/>
    </source>
</evidence>
<name>A0A9F2RAW7_PYTBI</name>
<dbReference type="PANTHER" id="PTHR26452">
    <property type="entry name" value="OLFACTORY RECEPTOR"/>
    <property type="match status" value="1"/>
</dbReference>
<evidence type="ECO:0000256" key="6">
    <source>
        <dbReference type="ARBA" id="ARBA00022725"/>
    </source>
</evidence>
<dbReference type="OMA" id="TITIMYS"/>
<dbReference type="KEGG" id="pbi:103053567"/>
<evidence type="ECO:0000256" key="12">
    <source>
        <dbReference type="RuleBase" id="RU000688"/>
    </source>
</evidence>
<sequence>MDNDTTVFLLLEFSKIWEIQIMYLTLFLVLYLMTITGNFLIISAVALDSHLHTPMYFFLMNLALQDIGSVSVIVPKAVVNLVMNRRYISYSGCVAQVLLFVFFLGSDVGILTVMAYDRYVAICNPLQYEMIMNSRICTKMVGSVWITSFFNAVLNTMGTFTNHFCSNVINQFYCEIPQLLKFACSNVYVIEIGYIIFTLTLVFGCFVFIIITYVQIFSVVSRIPSVQGKKKAFSTCFPHFTVLSIFLFSSSFAYLRPQSDKPSHLDLTITIMYSIIPPMLNPLIYSMRNKDIKVALARILGLRRFILMENVIAETDKSEQ</sequence>
<feature type="transmembrane region" description="Helical" evidence="13">
    <location>
        <begin position="192"/>
        <end position="220"/>
    </location>
</feature>
<dbReference type="GO" id="GO:0004930">
    <property type="term" value="F:G protein-coupled receptor activity"/>
    <property type="evidence" value="ECO:0007669"/>
    <property type="project" value="UniProtKB-KW"/>
</dbReference>
<gene>
    <name evidence="16" type="primary">LOC103053567</name>
</gene>
<evidence type="ECO:0000259" key="14">
    <source>
        <dbReference type="PROSITE" id="PS50262"/>
    </source>
</evidence>
<keyword evidence="8 12" id="KW-0297">G-protein coupled receptor</keyword>
<feature type="domain" description="G-protein coupled receptors family 1 profile" evidence="14">
    <location>
        <begin position="37"/>
        <end position="285"/>
    </location>
</feature>
<evidence type="ECO:0000256" key="13">
    <source>
        <dbReference type="RuleBase" id="RU363047"/>
    </source>
</evidence>
<keyword evidence="7 13" id="KW-1133">Transmembrane helix</keyword>
<evidence type="ECO:0000313" key="15">
    <source>
        <dbReference type="Proteomes" id="UP000695026"/>
    </source>
</evidence>
<feature type="transmembrane region" description="Helical" evidence="13">
    <location>
        <begin position="136"/>
        <end position="154"/>
    </location>
</feature>
<dbReference type="PRINTS" id="PR00245">
    <property type="entry name" value="OLFACTORYR"/>
</dbReference>
<dbReference type="GeneID" id="103053567"/>
<comment type="function">
    <text evidence="1">Odorant receptor.</text>
</comment>
<dbReference type="OrthoDB" id="6151005at2759"/>
<dbReference type="RefSeq" id="XP_007442287.2">
    <property type="nucleotide sequence ID" value="XM_007442225.2"/>
</dbReference>
<dbReference type="Gene3D" id="1.20.1070.10">
    <property type="entry name" value="Rhodopsin 7-helix transmembrane proteins"/>
    <property type="match status" value="1"/>
</dbReference>
<feature type="transmembrane region" description="Helical" evidence="13">
    <location>
        <begin position="54"/>
        <end position="74"/>
    </location>
</feature>
<evidence type="ECO:0000256" key="1">
    <source>
        <dbReference type="ARBA" id="ARBA00002936"/>
    </source>
</evidence>
<dbReference type="SUPFAM" id="SSF81321">
    <property type="entry name" value="Family A G protein-coupled receptor-like"/>
    <property type="match status" value="1"/>
</dbReference>
<dbReference type="AlphaFoldDB" id="A0A9F2RAW7"/>
<evidence type="ECO:0000256" key="9">
    <source>
        <dbReference type="ARBA" id="ARBA00023136"/>
    </source>
</evidence>
<evidence type="ECO:0000256" key="10">
    <source>
        <dbReference type="ARBA" id="ARBA00023170"/>
    </source>
</evidence>
<dbReference type="PROSITE" id="PS00237">
    <property type="entry name" value="G_PROTEIN_RECEP_F1_1"/>
    <property type="match status" value="1"/>
</dbReference>
<proteinExistence type="inferred from homology"/>
<evidence type="ECO:0000256" key="4">
    <source>
        <dbReference type="ARBA" id="ARBA00022606"/>
    </source>
</evidence>
<keyword evidence="5 12" id="KW-0812">Transmembrane</keyword>
<keyword evidence="10 12" id="KW-0675">Receptor</keyword>
<evidence type="ECO:0000256" key="7">
    <source>
        <dbReference type="ARBA" id="ARBA00022989"/>
    </source>
</evidence>
<evidence type="ECO:0000313" key="16">
    <source>
        <dbReference type="RefSeq" id="XP_007442287.2"/>
    </source>
</evidence>
<feature type="transmembrane region" description="Helical" evidence="13">
    <location>
        <begin position="267"/>
        <end position="285"/>
    </location>
</feature>
<dbReference type="PROSITE" id="PS50262">
    <property type="entry name" value="G_PROTEIN_RECEP_F1_2"/>
    <property type="match status" value="1"/>
</dbReference>
<accession>A0A9F2RAW7</accession>
<keyword evidence="11 12" id="KW-0807">Transducer</keyword>
<dbReference type="InterPro" id="IPR000725">
    <property type="entry name" value="Olfact_rcpt"/>
</dbReference>
<comment type="subcellular location">
    <subcellularLocation>
        <location evidence="2 13">Cell membrane</location>
        <topology evidence="2 13">Multi-pass membrane protein</topology>
    </subcellularLocation>
</comment>
<keyword evidence="9 13" id="KW-0472">Membrane</keyword>
<feature type="transmembrane region" description="Helical" evidence="13">
    <location>
        <begin position="94"/>
        <end position="116"/>
    </location>
</feature>
<dbReference type="InterPro" id="IPR000276">
    <property type="entry name" value="GPCR_Rhodpsn"/>
</dbReference>
<dbReference type="InterPro" id="IPR050516">
    <property type="entry name" value="Olfactory_GPCR"/>
</dbReference>
<dbReference type="FunFam" id="1.20.1070.10:FF:000037">
    <property type="entry name" value="Olfactory receptor"/>
    <property type="match status" value="1"/>
</dbReference>
<keyword evidence="6 13" id="KW-0552">Olfaction</keyword>
<feature type="transmembrane region" description="Helical" evidence="13">
    <location>
        <begin position="20"/>
        <end position="47"/>
    </location>
</feature>
<dbReference type="Pfam" id="PF13853">
    <property type="entry name" value="7tm_4"/>
    <property type="match status" value="1"/>
</dbReference>
<dbReference type="InterPro" id="IPR017452">
    <property type="entry name" value="GPCR_Rhodpsn_7TM"/>
</dbReference>
<dbReference type="GO" id="GO:0004984">
    <property type="term" value="F:olfactory receptor activity"/>
    <property type="evidence" value="ECO:0007669"/>
    <property type="project" value="InterPro"/>
</dbReference>
<dbReference type="CDD" id="cd15227">
    <property type="entry name" value="7tmA_OR14-like"/>
    <property type="match status" value="1"/>
</dbReference>
<dbReference type="GO" id="GO:0005886">
    <property type="term" value="C:plasma membrane"/>
    <property type="evidence" value="ECO:0007669"/>
    <property type="project" value="UniProtKB-SubCell"/>
</dbReference>